<name>A0A7X0MD94_9HYPH</name>
<proteinExistence type="predicted"/>
<organism evidence="1 2">
    <name type="scientific">Rhizobium lusitanum</name>
    <dbReference type="NCBI Taxonomy" id="293958"/>
    <lineage>
        <taxon>Bacteria</taxon>
        <taxon>Pseudomonadati</taxon>
        <taxon>Pseudomonadota</taxon>
        <taxon>Alphaproteobacteria</taxon>
        <taxon>Hyphomicrobiales</taxon>
        <taxon>Rhizobiaceae</taxon>
        <taxon>Rhizobium/Agrobacterium group</taxon>
        <taxon>Rhizobium</taxon>
    </lineage>
</organism>
<gene>
    <name evidence="1" type="ORF">GGD46_002013</name>
</gene>
<evidence type="ECO:0000313" key="2">
    <source>
        <dbReference type="Proteomes" id="UP000565576"/>
    </source>
</evidence>
<sequence length="207" mass="21958">MTSSTTDVIDLLAGIREGSSLHALRAARPQTRDNAQRSYEALFEPAHEGEVSRGERFALASFVAGLHAADNVTQFYLAALEKAESERGLIDAVKTETNGGRTVGPYGHYPAGSLSAEDRDGLVYHVSEAGRPVLGSKLSAALEHAHLLVYRPREASAEALQRLLNAGWTTTGVVTLSQIVAFLSFQIRVVAGLSALNAASAQQTVSA</sequence>
<reference evidence="1 2" key="1">
    <citation type="submission" date="2020-08" db="EMBL/GenBank/DDBJ databases">
        <title>Genomic Encyclopedia of Type Strains, Phase IV (KMG-V): Genome sequencing to study the core and pangenomes of soil and plant-associated prokaryotes.</title>
        <authorList>
            <person name="Whitman W."/>
        </authorList>
    </citation>
    <scope>NUCLEOTIDE SEQUENCE [LARGE SCALE GENOMIC DNA]</scope>
    <source>
        <strain evidence="1 2">SEMIA 4060</strain>
    </source>
</reference>
<dbReference type="InterPro" id="IPR023982">
    <property type="entry name" value="CHP04029_CMD-like"/>
</dbReference>
<accession>A0A7X0MD94</accession>
<dbReference type="InterPro" id="IPR029032">
    <property type="entry name" value="AhpD-like"/>
</dbReference>
<dbReference type="NCBIfam" id="TIGR04029">
    <property type="entry name" value="CMD_Avi_7170"/>
    <property type="match status" value="1"/>
</dbReference>
<protein>
    <submittedName>
        <fullName evidence="1">CMD domain protein</fullName>
    </submittedName>
</protein>
<dbReference type="Proteomes" id="UP000565576">
    <property type="component" value="Unassembled WGS sequence"/>
</dbReference>
<dbReference type="Gene3D" id="1.20.1290.10">
    <property type="entry name" value="AhpD-like"/>
    <property type="match status" value="1"/>
</dbReference>
<dbReference type="RefSeq" id="WP_184703566.1">
    <property type="nucleotide sequence ID" value="NZ_JACHBG010000003.1"/>
</dbReference>
<dbReference type="AlphaFoldDB" id="A0A7X0MD94"/>
<evidence type="ECO:0000313" key="1">
    <source>
        <dbReference type="EMBL" id="MBB6484735.1"/>
    </source>
</evidence>
<dbReference type="EMBL" id="JACHBG010000003">
    <property type="protein sequence ID" value="MBB6484735.1"/>
    <property type="molecule type" value="Genomic_DNA"/>
</dbReference>
<dbReference type="SUPFAM" id="SSF69118">
    <property type="entry name" value="AhpD-like"/>
    <property type="match status" value="1"/>
</dbReference>
<comment type="caution">
    <text evidence="1">The sequence shown here is derived from an EMBL/GenBank/DDBJ whole genome shotgun (WGS) entry which is preliminary data.</text>
</comment>